<evidence type="ECO:0000256" key="1">
    <source>
        <dbReference type="SAM" id="MobiDB-lite"/>
    </source>
</evidence>
<accession>A0AAV5ESD0</accession>
<reference evidence="2" key="2">
    <citation type="submission" date="2021-12" db="EMBL/GenBank/DDBJ databases">
        <title>Resequencing data analysis of finger millet.</title>
        <authorList>
            <person name="Hatakeyama M."/>
            <person name="Aluri S."/>
            <person name="Balachadran M.T."/>
            <person name="Sivarajan S.R."/>
            <person name="Poveda L."/>
            <person name="Shimizu-Inatsugi R."/>
            <person name="Schlapbach R."/>
            <person name="Sreeman S.M."/>
            <person name="Shimizu K.K."/>
        </authorList>
    </citation>
    <scope>NUCLEOTIDE SEQUENCE</scope>
</reference>
<dbReference type="Proteomes" id="UP001054889">
    <property type="component" value="Unassembled WGS sequence"/>
</dbReference>
<sequence>MAREVEIVSAVTRDVEEAYDDRSVRAGVTGLTEGALILVPTPEYRHLSSPVIGRSCGGWDGEEADQNGEKDSQGY</sequence>
<gene>
    <name evidence="2" type="primary">gb12914</name>
    <name evidence="2" type="ORF">PR202_gb12914</name>
</gene>
<comment type="caution">
    <text evidence="2">The sequence shown here is derived from an EMBL/GenBank/DDBJ whole genome shotgun (WGS) entry which is preliminary data.</text>
</comment>
<organism evidence="2 3">
    <name type="scientific">Eleusine coracana subsp. coracana</name>
    <dbReference type="NCBI Taxonomy" id="191504"/>
    <lineage>
        <taxon>Eukaryota</taxon>
        <taxon>Viridiplantae</taxon>
        <taxon>Streptophyta</taxon>
        <taxon>Embryophyta</taxon>
        <taxon>Tracheophyta</taxon>
        <taxon>Spermatophyta</taxon>
        <taxon>Magnoliopsida</taxon>
        <taxon>Liliopsida</taxon>
        <taxon>Poales</taxon>
        <taxon>Poaceae</taxon>
        <taxon>PACMAD clade</taxon>
        <taxon>Chloridoideae</taxon>
        <taxon>Cynodonteae</taxon>
        <taxon>Eleusininae</taxon>
        <taxon>Eleusine</taxon>
    </lineage>
</organism>
<evidence type="ECO:0000313" key="2">
    <source>
        <dbReference type="EMBL" id="GJN25125.1"/>
    </source>
</evidence>
<protein>
    <submittedName>
        <fullName evidence="2">Uncharacterized protein</fullName>
    </submittedName>
</protein>
<reference evidence="2" key="1">
    <citation type="journal article" date="2018" name="DNA Res.">
        <title>Multiple hybrid de novo genome assembly of finger millet, an orphan allotetraploid crop.</title>
        <authorList>
            <person name="Hatakeyama M."/>
            <person name="Aluri S."/>
            <person name="Balachadran M.T."/>
            <person name="Sivarajan S.R."/>
            <person name="Patrignani A."/>
            <person name="Gruter S."/>
            <person name="Poveda L."/>
            <person name="Shimizu-Inatsugi R."/>
            <person name="Baeten J."/>
            <person name="Francoijs K.J."/>
            <person name="Nataraja K.N."/>
            <person name="Reddy Y.A.N."/>
            <person name="Phadnis S."/>
            <person name="Ravikumar R.L."/>
            <person name="Schlapbach R."/>
            <person name="Sreeman S.M."/>
            <person name="Shimizu K.K."/>
        </authorList>
    </citation>
    <scope>NUCLEOTIDE SEQUENCE</scope>
</reference>
<dbReference type="EMBL" id="BQKI01000078">
    <property type="protein sequence ID" value="GJN25125.1"/>
    <property type="molecule type" value="Genomic_DNA"/>
</dbReference>
<feature type="region of interest" description="Disordered" evidence="1">
    <location>
        <begin position="56"/>
        <end position="75"/>
    </location>
</feature>
<proteinExistence type="predicted"/>
<dbReference type="AlphaFoldDB" id="A0AAV5ESD0"/>
<name>A0AAV5ESD0_ELECO</name>
<keyword evidence="3" id="KW-1185">Reference proteome</keyword>
<evidence type="ECO:0000313" key="3">
    <source>
        <dbReference type="Proteomes" id="UP001054889"/>
    </source>
</evidence>